<dbReference type="PANTHER" id="PTHR23528">
    <property type="match status" value="1"/>
</dbReference>
<evidence type="ECO:0000256" key="3">
    <source>
        <dbReference type="ARBA" id="ARBA00022989"/>
    </source>
</evidence>
<evidence type="ECO:0000259" key="6">
    <source>
        <dbReference type="PROSITE" id="PS50850"/>
    </source>
</evidence>
<feature type="transmembrane region" description="Helical" evidence="5">
    <location>
        <begin position="340"/>
        <end position="361"/>
    </location>
</feature>
<dbReference type="EMBL" id="RKHK01000001">
    <property type="protein sequence ID" value="ROR73600.1"/>
    <property type="molecule type" value="Genomic_DNA"/>
</dbReference>
<organism evidence="7 8">
    <name type="scientific">Bogoriella caseilytica</name>
    <dbReference type="NCBI Taxonomy" id="56055"/>
    <lineage>
        <taxon>Bacteria</taxon>
        <taxon>Bacillati</taxon>
        <taxon>Actinomycetota</taxon>
        <taxon>Actinomycetes</taxon>
        <taxon>Micrococcales</taxon>
        <taxon>Bogoriellaceae</taxon>
        <taxon>Bogoriella</taxon>
    </lineage>
</organism>
<evidence type="ECO:0000256" key="4">
    <source>
        <dbReference type="ARBA" id="ARBA00023136"/>
    </source>
</evidence>
<evidence type="ECO:0000313" key="7">
    <source>
        <dbReference type="EMBL" id="ROR73600.1"/>
    </source>
</evidence>
<keyword evidence="2 5" id="KW-0812">Transmembrane</keyword>
<gene>
    <name evidence="7" type="ORF">EDD31_1987</name>
</gene>
<evidence type="ECO:0000313" key="8">
    <source>
        <dbReference type="Proteomes" id="UP000280668"/>
    </source>
</evidence>
<keyword evidence="3 5" id="KW-1133">Transmembrane helix</keyword>
<feature type="transmembrane region" description="Helical" evidence="5">
    <location>
        <begin position="367"/>
        <end position="386"/>
    </location>
</feature>
<evidence type="ECO:0000256" key="2">
    <source>
        <dbReference type="ARBA" id="ARBA00022692"/>
    </source>
</evidence>
<feature type="transmembrane region" description="Helical" evidence="5">
    <location>
        <begin position="166"/>
        <end position="184"/>
    </location>
</feature>
<feature type="transmembrane region" description="Helical" evidence="5">
    <location>
        <begin position="211"/>
        <end position="235"/>
    </location>
</feature>
<feature type="transmembrane region" description="Helical" evidence="5">
    <location>
        <begin position="44"/>
        <end position="65"/>
    </location>
</feature>
<dbReference type="GO" id="GO:0022857">
    <property type="term" value="F:transmembrane transporter activity"/>
    <property type="evidence" value="ECO:0007669"/>
    <property type="project" value="InterPro"/>
</dbReference>
<dbReference type="Proteomes" id="UP000280668">
    <property type="component" value="Unassembled WGS sequence"/>
</dbReference>
<proteinExistence type="predicted"/>
<feature type="domain" description="Major facilitator superfamily (MFS) profile" evidence="6">
    <location>
        <begin position="208"/>
        <end position="398"/>
    </location>
</feature>
<dbReference type="InterPro" id="IPR020846">
    <property type="entry name" value="MFS_dom"/>
</dbReference>
<sequence length="398" mass="41233">MHRTLPWSLLVAALSLHLIFGALAGVIVPGLVAQADEDAKETNLALIMAASSLATMLVYPAIGAWSDRTRTRWGQRTPWIVVGALASGLAVAALGRAETVLAVGLGWLLVQPLLHLVQAPLEAVLADRVSPSLRSRVSSSYTFGAVLGLAVGAASAGLLLDRPALLTAGLAIVLVVTMLGFVLVEPERSEVPGPRTTQAWSRAWAIRDFRLVFLSRALFTLGSQFVAGYLLYIVMDFSNTDEVTAGPIVGILSATYVGCLAVGTLLAARIGQRDRVRTVMISTGVYAAALVIPLATPSVGGLVAFVLVAGMARGAFLSTGLALMIDVLPSGTNHARDLSVLGLATLLPLTVAPLMAGSLLAASGNRYSVLFIAALITSVGSIPVIGRISRPHPSAPGG</sequence>
<dbReference type="AlphaFoldDB" id="A0A3N2BEB9"/>
<accession>A0A3N2BEB9</accession>
<feature type="transmembrane region" description="Helical" evidence="5">
    <location>
        <begin position="7"/>
        <end position="32"/>
    </location>
</feature>
<dbReference type="Pfam" id="PF13347">
    <property type="entry name" value="MFS_2"/>
    <property type="match status" value="1"/>
</dbReference>
<feature type="transmembrane region" description="Helical" evidence="5">
    <location>
        <begin position="100"/>
        <end position="121"/>
    </location>
</feature>
<evidence type="ECO:0000256" key="1">
    <source>
        <dbReference type="ARBA" id="ARBA00004651"/>
    </source>
</evidence>
<dbReference type="Gene3D" id="1.20.1250.20">
    <property type="entry name" value="MFS general substrate transporter like domains"/>
    <property type="match status" value="2"/>
</dbReference>
<evidence type="ECO:0000256" key="5">
    <source>
        <dbReference type="SAM" id="Phobius"/>
    </source>
</evidence>
<feature type="transmembrane region" description="Helical" evidence="5">
    <location>
        <begin position="141"/>
        <end position="160"/>
    </location>
</feature>
<dbReference type="InterPro" id="IPR036259">
    <property type="entry name" value="MFS_trans_sf"/>
</dbReference>
<dbReference type="SUPFAM" id="SSF103473">
    <property type="entry name" value="MFS general substrate transporter"/>
    <property type="match status" value="1"/>
</dbReference>
<dbReference type="PANTHER" id="PTHR23528:SF1">
    <property type="entry name" value="MAJOR FACILITATOR SUPERFAMILY (MFS) PROFILE DOMAIN-CONTAINING PROTEIN"/>
    <property type="match status" value="1"/>
</dbReference>
<dbReference type="PROSITE" id="PS50850">
    <property type="entry name" value="MFS"/>
    <property type="match status" value="1"/>
</dbReference>
<comment type="subcellular location">
    <subcellularLocation>
        <location evidence="1">Cell membrane</location>
        <topology evidence="1">Multi-pass membrane protein</topology>
    </subcellularLocation>
</comment>
<reference evidence="7 8" key="1">
    <citation type="submission" date="2018-11" db="EMBL/GenBank/DDBJ databases">
        <title>Sequencing the genomes of 1000 actinobacteria strains.</title>
        <authorList>
            <person name="Klenk H.-P."/>
        </authorList>
    </citation>
    <scope>NUCLEOTIDE SEQUENCE [LARGE SCALE GENOMIC DNA]</scope>
    <source>
        <strain evidence="7 8">DSM 11294</strain>
    </source>
</reference>
<dbReference type="GO" id="GO:0005886">
    <property type="term" value="C:plasma membrane"/>
    <property type="evidence" value="ECO:0007669"/>
    <property type="project" value="UniProtKB-SubCell"/>
</dbReference>
<name>A0A3N2BEB9_9MICO</name>
<comment type="caution">
    <text evidence="7">The sequence shown here is derived from an EMBL/GenBank/DDBJ whole genome shotgun (WGS) entry which is preliminary data.</text>
</comment>
<keyword evidence="8" id="KW-1185">Reference proteome</keyword>
<protein>
    <submittedName>
        <fullName evidence="7">MFS transporter</fullName>
    </submittedName>
</protein>
<dbReference type="RefSeq" id="WP_170163263.1">
    <property type="nucleotide sequence ID" value="NZ_RKHK01000001.1"/>
</dbReference>
<feature type="transmembrane region" description="Helical" evidence="5">
    <location>
        <begin position="77"/>
        <end position="94"/>
    </location>
</feature>
<feature type="transmembrane region" description="Helical" evidence="5">
    <location>
        <begin position="247"/>
        <end position="267"/>
    </location>
</feature>
<keyword evidence="4 5" id="KW-0472">Membrane</keyword>